<keyword evidence="6" id="KW-0010">Activator</keyword>
<dbReference type="AlphaFoldDB" id="A0AAW1SHN4"/>
<evidence type="ECO:0000313" key="8">
    <source>
        <dbReference type="EMBL" id="KAK9845869.1"/>
    </source>
</evidence>
<evidence type="ECO:0000313" key="9">
    <source>
        <dbReference type="Proteomes" id="UP001445335"/>
    </source>
</evidence>
<comment type="function">
    <text evidence="6">Component of the Mediator complex, a coactivator involved in the regulated transcription of nearly all RNA polymerase II-dependent genes. Mediator functions as a bridge to convey information from gene-specific regulatory proteins to the basal RNA polymerase II transcription machinery. Mediator is recruited to promoters by direct interactions with regulatory proteins and serves as a scaffold for the assembly of a functional preinitiation complex with RNA polymerase II and the general transcription factors.</text>
</comment>
<keyword evidence="4 6" id="KW-0804">Transcription</keyword>
<dbReference type="EMBL" id="JALJOU010000002">
    <property type="protein sequence ID" value="KAK9845869.1"/>
    <property type="molecule type" value="Genomic_DNA"/>
</dbReference>
<evidence type="ECO:0000256" key="3">
    <source>
        <dbReference type="ARBA" id="ARBA00023015"/>
    </source>
</evidence>
<organism evidence="8 9">
    <name type="scientific">Elliptochloris bilobata</name>
    <dbReference type="NCBI Taxonomy" id="381761"/>
    <lineage>
        <taxon>Eukaryota</taxon>
        <taxon>Viridiplantae</taxon>
        <taxon>Chlorophyta</taxon>
        <taxon>core chlorophytes</taxon>
        <taxon>Trebouxiophyceae</taxon>
        <taxon>Trebouxiophyceae incertae sedis</taxon>
        <taxon>Elliptochloris clade</taxon>
        <taxon>Elliptochloris</taxon>
    </lineage>
</organism>
<evidence type="ECO:0000256" key="4">
    <source>
        <dbReference type="ARBA" id="ARBA00023163"/>
    </source>
</evidence>
<comment type="caution">
    <text evidence="8">The sequence shown here is derived from an EMBL/GenBank/DDBJ whole genome shotgun (WGS) entry which is preliminary data.</text>
</comment>
<evidence type="ECO:0000256" key="2">
    <source>
        <dbReference type="ARBA" id="ARBA00005389"/>
    </source>
</evidence>
<evidence type="ECO:0000256" key="6">
    <source>
        <dbReference type="RuleBase" id="RU364146"/>
    </source>
</evidence>
<sequence>MTETRKTFKQSVDRVLWKIHELEATISDFNGDQALLNERLNGLVVGLQELGAAREAVAVEVPVELLQYVDGGGNPDAFTADVFHRANRGNQLAKGRVQALAGFREALLSEASAAFPEDAAAYLALSAPTVAPKAPDPSPQEAAQEPASR</sequence>
<evidence type="ECO:0000256" key="5">
    <source>
        <dbReference type="ARBA" id="ARBA00023242"/>
    </source>
</evidence>
<keyword evidence="3 6" id="KW-0805">Transcription regulation</keyword>
<name>A0AAW1SHN4_9CHLO</name>
<proteinExistence type="inferred from homology"/>
<accession>A0AAW1SHN4</accession>
<evidence type="ECO:0000256" key="1">
    <source>
        <dbReference type="ARBA" id="ARBA00004123"/>
    </source>
</evidence>
<comment type="subcellular location">
    <subcellularLocation>
        <location evidence="1 6">Nucleus</location>
    </subcellularLocation>
</comment>
<gene>
    <name evidence="6" type="primary">MED10</name>
    <name evidence="8" type="ORF">WJX81_004635</name>
</gene>
<keyword evidence="9" id="KW-1185">Reference proteome</keyword>
<dbReference type="GO" id="GO:0016592">
    <property type="term" value="C:mediator complex"/>
    <property type="evidence" value="ECO:0007669"/>
    <property type="project" value="InterPro"/>
</dbReference>
<comment type="subunit">
    <text evidence="6">Component of the Mediator complex.</text>
</comment>
<reference evidence="8 9" key="1">
    <citation type="journal article" date="2024" name="Nat. Commun.">
        <title>Phylogenomics reveals the evolutionary origins of lichenization in chlorophyte algae.</title>
        <authorList>
            <person name="Puginier C."/>
            <person name="Libourel C."/>
            <person name="Otte J."/>
            <person name="Skaloud P."/>
            <person name="Haon M."/>
            <person name="Grisel S."/>
            <person name="Petersen M."/>
            <person name="Berrin J.G."/>
            <person name="Delaux P.M."/>
            <person name="Dal Grande F."/>
            <person name="Keller J."/>
        </authorList>
    </citation>
    <scope>NUCLEOTIDE SEQUENCE [LARGE SCALE GENOMIC DNA]</scope>
    <source>
        <strain evidence="8 9">SAG 245.80</strain>
    </source>
</reference>
<feature type="region of interest" description="Disordered" evidence="7">
    <location>
        <begin position="129"/>
        <end position="149"/>
    </location>
</feature>
<dbReference type="InterPro" id="IPR019145">
    <property type="entry name" value="Mediator_Med10"/>
</dbReference>
<comment type="similarity">
    <text evidence="2 6">Belongs to the Mediator complex subunit 10 family.</text>
</comment>
<protein>
    <recommendedName>
        <fullName evidence="6">Mediator of RNA polymerase II transcription subunit 10</fullName>
    </recommendedName>
    <alternativeName>
        <fullName evidence="6">Mediator complex subunit 10</fullName>
    </alternativeName>
</protein>
<dbReference type="GO" id="GO:0003712">
    <property type="term" value="F:transcription coregulator activity"/>
    <property type="evidence" value="ECO:0007669"/>
    <property type="project" value="InterPro"/>
</dbReference>
<dbReference type="Proteomes" id="UP001445335">
    <property type="component" value="Unassembled WGS sequence"/>
</dbReference>
<evidence type="ECO:0000256" key="7">
    <source>
        <dbReference type="SAM" id="MobiDB-lite"/>
    </source>
</evidence>
<keyword evidence="5 6" id="KW-0539">Nucleus</keyword>
<dbReference type="GO" id="GO:0006357">
    <property type="term" value="P:regulation of transcription by RNA polymerase II"/>
    <property type="evidence" value="ECO:0007669"/>
    <property type="project" value="InterPro"/>
</dbReference>
<dbReference type="Pfam" id="PF09748">
    <property type="entry name" value="Med10"/>
    <property type="match status" value="1"/>
</dbReference>